<dbReference type="RefSeq" id="XP_062644219.1">
    <property type="nucleotide sequence ID" value="XM_062793624.1"/>
</dbReference>
<reference evidence="2" key="2">
    <citation type="submission" date="2023-05" db="EMBL/GenBank/DDBJ databases">
        <authorList>
            <consortium name="Lawrence Berkeley National Laboratory"/>
            <person name="Steindorff A."/>
            <person name="Hensen N."/>
            <person name="Bonometti L."/>
            <person name="Westerberg I."/>
            <person name="Brannstrom I.O."/>
            <person name="Guillou S."/>
            <person name="Cros-Aarteil S."/>
            <person name="Calhoun S."/>
            <person name="Haridas S."/>
            <person name="Kuo A."/>
            <person name="Mondo S."/>
            <person name="Pangilinan J."/>
            <person name="Riley R."/>
            <person name="Labutti K."/>
            <person name="Andreopoulos B."/>
            <person name="Lipzen A."/>
            <person name="Chen C."/>
            <person name="Yanf M."/>
            <person name="Daum C."/>
            <person name="Ng V."/>
            <person name="Clum A."/>
            <person name="Ohm R."/>
            <person name="Martin F."/>
            <person name="Silar P."/>
            <person name="Natvig D."/>
            <person name="Lalanne C."/>
            <person name="Gautier V."/>
            <person name="Ament-Velasquez S.L."/>
            <person name="Kruys A."/>
            <person name="Hutchinson M.I."/>
            <person name="Powell A.J."/>
            <person name="Barry K."/>
            <person name="Miller A.N."/>
            <person name="Grigoriev I.V."/>
            <person name="Debuchy R."/>
            <person name="Gladieux P."/>
            <person name="Thoren M.H."/>
            <person name="Johannesson H."/>
        </authorList>
    </citation>
    <scope>NUCLEOTIDE SEQUENCE</scope>
    <source>
        <strain evidence="2">CBS 731.68</strain>
    </source>
</reference>
<sequence length="406" mass="44275">MRLSLPTIFSFAVASAALPQPHGPPDPDSPKPFSTFSNRVIWTPPKGGRAMYPRHAELRDGTLLVTANVFGLTGGPGNLPIFPIFESKDGGVTFQWISNLTDQVNGWGMVAQPALYELRKPLGGFKSGTILASGNSWSNNGTRIDLYASTDKARTWQFVSHVAAGGRPNTTNGATPVWEPFLLAYEDELIVYYSDQRDPKHGQKLAHQRSRDLKTWGPVVNDVAYDEYLARPGMTVVAYIPPLKKWILVYELPVGNSSSHGVNYPVHYRLADDPRKFDSAEHIPIVINTKNGTVAPNASPYVVWSPVGGPKGTIVVSDADRSAVYVNTAGADPDKWEIKEVGQPEAYSRALHVFEKRPEHLMVLGGDTFDGNGVGALVNSVLDVRKVLDGDWKPEPDPKPPACKAA</sequence>
<reference evidence="2" key="1">
    <citation type="journal article" date="2023" name="Mol. Phylogenet. Evol.">
        <title>Genome-scale phylogeny and comparative genomics of the fungal order Sordariales.</title>
        <authorList>
            <person name="Hensen N."/>
            <person name="Bonometti L."/>
            <person name="Westerberg I."/>
            <person name="Brannstrom I.O."/>
            <person name="Guillou S."/>
            <person name="Cros-Aarteil S."/>
            <person name="Calhoun S."/>
            <person name="Haridas S."/>
            <person name="Kuo A."/>
            <person name="Mondo S."/>
            <person name="Pangilinan J."/>
            <person name="Riley R."/>
            <person name="LaButti K."/>
            <person name="Andreopoulos B."/>
            <person name="Lipzen A."/>
            <person name="Chen C."/>
            <person name="Yan M."/>
            <person name="Daum C."/>
            <person name="Ng V."/>
            <person name="Clum A."/>
            <person name="Steindorff A."/>
            <person name="Ohm R.A."/>
            <person name="Martin F."/>
            <person name="Silar P."/>
            <person name="Natvig D.O."/>
            <person name="Lalanne C."/>
            <person name="Gautier V."/>
            <person name="Ament-Velasquez S.L."/>
            <person name="Kruys A."/>
            <person name="Hutchinson M.I."/>
            <person name="Powell A.J."/>
            <person name="Barry K."/>
            <person name="Miller A.N."/>
            <person name="Grigoriev I.V."/>
            <person name="Debuchy R."/>
            <person name="Gladieux P."/>
            <person name="Hiltunen Thoren M."/>
            <person name="Johannesson H."/>
        </authorList>
    </citation>
    <scope>NUCLEOTIDE SEQUENCE</scope>
    <source>
        <strain evidence="2">CBS 731.68</strain>
    </source>
</reference>
<protein>
    <submittedName>
        <fullName evidence="2">Glycoside hydrolase family 93 protein</fullName>
    </submittedName>
</protein>
<evidence type="ECO:0000313" key="2">
    <source>
        <dbReference type="EMBL" id="KAK4120448.1"/>
    </source>
</evidence>
<organism evidence="2 3">
    <name type="scientific">Parathielavia appendiculata</name>
    <dbReference type="NCBI Taxonomy" id="2587402"/>
    <lineage>
        <taxon>Eukaryota</taxon>
        <taxon>Fungi</taxon>
        <taxon>Dikarya</taxon>
        <taxon>Ascomycota</taxon>
        <taxon>Pezizomycotina</taxon>
        <taxon>Sordariomycetes</taxon>
        <taxon>Sordariomycetidae</taxon>
        <taxon>Sordariales</taxon>
        <taxon>Chaetomiaceae</taxon>
        <taxon>Parathielavia</taxon>
    </lineage>
</organism>
<dbReference type="EMBL" id="MU853238">
    <property type="protein sequence ID" value="KAK4120448.1"/>
    <property type="molecule type" value="Genomic_DNA"/>
</dbReference>
<dbReference type="AlphaFoldDB" id="A0AAN6TTH7"/>
<dbReference type="InterPro" id="IPR036278">
    <property type="entry name" value="Sialidase_sf"/>
</dbReference>
<evidence type="ECO:0000313" key="3">
    <source>
        <dbReference type="Proteomes" id="UP001302602"/>
    </source>
</evidence>
<dbReference type="SUPFAM" id="SSF50939">
    <property type="entry name" value="Sialidases"/>
    <property type="match status" value="1"/>
</dbReference>
<keyword evidence="1" id="KW-0732">Signal</keyword>
<gene>
    <name evidence="2" type="ORF">N657DRAFT_648942</name>
</gene>
<comment type="caution">
    <text evidence="2">The sequence shown here is derived from an EMBL/GenBank/DDBJ whole genome shotgun (WGS) entry which is preliminary data.</text>
</comment>
<keyword evidence="3" id="KW-1185">Reference proteome</keyword>
<feature type="chain" id="PRO_5042890849" evidence="1">
    <location>
        <begin position="17"/>
        <end position="406"/>
    </location>
</feature>
<dbReference type="PANTHER" id="PTHR38792">
    <property type="entry name" value="BNR/ASP-BOX REPEAT DOMAIN PROTEIN (AFU_ORTHOLOGUE AFUA_7G06430)-RELATED"/>
    <property type="match status" value="1"/>
</dbReference>
<feature type="signal peptide" evidence="1">
    <location>
        <begin position="1"/>
        <end position="16"/>
    </location>
</feature>
<keyword evidence="2" id="KW-0378">Hydrolase</keyword>
<dbReference type="GO" id="GO:0016787">
    <property type="term" value="F:hydrolase activity"/>
    <property type="evidence" value="ECO:0007669"/>
    <property type="project" value="UniProtKB-KW"/>
</dbReference>
<accession>A0AAN6TTH7</accession>
<dbReference type="CDD" id="cd15482">
    <property type="entry name" value="Sialidase_non-viral"/>
    <property type="match status" value="1"/>
</dbReference>
<dbReference type="Proteomes" id="UP001302602">
    <property type="component" value="Unassembled WGS sequence"/>
</dbReference>
<proteinExistence type="predicted"/>
<evidence type="ECO:0000256" key="1">
    <source>
        <dbReference type="SAM" id="SignalP"/>
    </source>
</evidence>
<name>A0AAN6TTH7_9PEZI</name>
<dbReference type="Gene3D" id="2.120.10.10">
    <property type="match status" value="1"/>
</dbReference>
<dbReference type="PANTHER" id="PTHR38792:SF1">
    <property type="entry name" value="BNR_ASP-BOX REPEAT PROTEIN"/>
    <property type="match status" value="1"/>
</dbReference>
<dbReference type="GeneID" id="87830393"/>